<evidence type="ECO:0000313" key="1">
    <source>
        <dbReference type="EMBL" id="EKT78366.1"/>
    </source>
</evidence>
<feature type="non-terminal residue" evidence="1">
    <location>
        <position position="1"/>
    </location>
</feature>
<proteinExistence type="predicted"/>
<gene>
    <name evidence="1" type="ORF">WSS_A32985</name>
</gene>
<sequence>YSKNISALLELMLVDGALAPDFSDEVLAASCVTREEGVS</sequence>
<evidence type="ECO:0000313" key="2">
    <source>
        <dbReference type="Proteomes" id="UP000005951"/>
    </source>
</evidence>
<name>K8XBY9_RHOOP</name>
<dbReference type="Proteomes" id="UP000005951">
    <property type="component" value="Unassembled WGS sequence"/>
</dbReference>
<organism evidence="1 2">
    <name type="scientific">Rhodococcus opacus M213</name>
    <dbReference type="NCBI Taxonomy" id="1129896"/>
    <lineage>
        <taxon>Bacteria</taxon>
        <taxon>Bacillati</taxon>
        <taxon>Actinomycetota</taxon>
        <taxon>Actinomycetes</taxon>
        <taxon>Mycobacteriales</taxon>
        <taxon>Nocardiaceae</taxon>
        <taxon>Rhodococcus</taxon>
    </lineage>
</organism>
<accession>K8XBY9</accession>
<reference evidence="1 2" key="1">
    <citation type="journal article" date="2013" name="Genome Announc.">
        <title>Draft Genome Sequence of Rhodococcus opacus Strain M213 Shows a Diverse Catabolic Potential.</title>
        <authorList>
            <person name="Pathak A."/>
            <person name="Green S.J."/>
            <person name="Ogram A."/>
            <person name="Chauhan A."/>
        </authorList>
    </citation>
    <scope>NUCLEOTIDE SEQUENCE [LARGE SCALE GENOMIC DNA]</scope>
    <source>
        <strain evidence="1 2">M213</strain>
    </source>
</reference>
<protein>
    <submittedName>
        <fullName evidence="1">NAD(P) transhydrogenase subunit alpha</fullName>
    </submittedName>
</protein>
<dbReference type="EMBL" id="AJYC02000108">
    <property type="protein sequence ID" value="EKT78366.1"/>
    <property type="molecule type" value="Genomic_DNA"/>
</dbReference>
<comment type="caution">
    <text evidence="1">The sequence shown here is derived from an EMBL/GenBank/DDBJ whole genome shotgun (WGS) entry which is preliminary data.</text>
</comment>
<dbReference type="AlphaFoldDB" id="K8XBY9"/>